<dbReference type="EMBL" id="CP142149">
    <property type="protein sequence ID" value="WSE28654.1"/>
    <property type="molecule type" value="Genomic_DNA"/>
</dbReference>
<dbReference type="Gene3D" id="3.40.50.2000">
    <property type="entry name" value="Glycogen Phosphorylase B"/>
    <property type="match status" value="1"/>
</dbReference>
<keyword evidence="1" id="KW-0946">Virion</keyword>
<protein>
    <submittedName>
        <fullName evidence="1">Spore coat protein</fullName>
    </submittedName>
</protein>
<evidence type="ECO:0000313" key="2">
    <source>
        <dbReference type="Proteomes" id="UP001330812"/>
    </source>
</evidence>
<sequence length="326" mass="33222">MKLLLRADASSTIGAGHISRVVAYAERAVVRGWDVAFAGATDNADWLASRFDELSVERLPVAPWDSLAAGFDAVLVDHYGLGDLRGEVNRAGALLVSIEDDTFGRRSADVVVDAGFTPAPRPVDGSRVLLRGIEYTALRSVVLAARARRLAAASSTPHVTVVLGGGAEWSETVGLLLSALAATGLPFSADALVRGEPPVPVLAEGQSVRVAAPHPGLLDLLATTDVAVSATGVTFLELCCLGIPTAAVQLVDNQGPGYRAAVDLGLAAGLGDAGSLPDRLPAVTSALKELLSDAGLRAALSAAAASTVDGLGADRVLDVIAASRGI</sequence>
<gene>
    <name evidence="1" type="ORF">VSH64_38395</name>
</gene>
<reference evidence="1 2" key="1">
    <citation type="journal article" date="2015" name="Int. J. Syst. Evol. Microbiol.">
        <title>Amycolatopsis rhabdoformis sp. nov., an actinomycete isolated from a tropical forest soil.</title>
        <authorList>
            <person name="Souza W.R."/>
            <person name="Silva R.E."/>
            <person name="Goodfellow M."/>
            <person name="Busarakam K."/>
            <person name="Figueiro F.S."/>
            <person name="Ferreira D."/>
            <person name="Rodrigues-Filho E."/>
            <person name="Moraes L.A.B."/>
            <person name="Zucchi T.D."/>
        </authorList>
    </citation>
    <scope>NUCLEOTIDE SEQUENCE [LARGE SCALE GENOMIC DNA]</scope>
    <source>
        <strain evidence="1 2">NCIMB 14900</strain>
    </source>
</reference>
<dbReference type="Proteomes" id="UP001330812">
    <property type="component" value="Chromosome"/>
</dbReference>
<dbReference type="RefSeq" id="WP_326567653.1">
    <property type="nucleotide sequence ID" value="NZ_CP142149.1"/>
</dbReference>
<keyword evidence="2" id="KW-1185">Reference proteome</keyword>
<keyword evidence="1" id="KW-0167">Capsid protein</keyword>
<accession>A0ABZ1I5A7</accession>
<organism evidence="1 2">
    <name type="scientific">Amycolatopsis rhabdoformis</name>
    <dbReference type="NCBI Taxonomy" id="1448059"/>
    <lineage>
        <taxon>Bacteria</taxon>
        <taxon>Bacillati</taxon>
        <taxon>Actinomycetota</taxon>
        <taxon>Actinomycetes</taxon>
        <taxon>Pseudonocardiales</taxon>
        <taxon>Pseudonocardiaceae</taxon>
        <taxon>Amycolatopsis</taxon>
    </lineage>
</organism>
<dbReference type="SUPFAM" id="SSF53756">
    <property type="entry name" value="UDP-Glycosyltransferase/glycogen phosphorylase"/>
    <property type="match status" value="1"/>
</dbReference>
<name>A0ABZ1I5A7_9PSEU</name>
<evidence type="ECO:0000313" key="1">
    <source>
        <dbReference type="EMBL" id="WSE28654.1"/>
    </source>
</evidence>
<dbReference type="Gene3D" id="3.40.50.11190">
    <property type="match status" value="1"/>
</dbReference>
<proteinExistence type="predicted"/>